<evidence type="ECO:0000256" key="1">
    <source>
        <dbReference type="ARBA" id="ARBA00011046"/>
    </source>
</evidence>
<dbReference type="GO" id="GO:0003677">
    <property type="term" value="F:DNA binding"/>
    <property type="evidence" value="ECO:0007669"/>
    <property type="project" value="UniProtKB-KW"/>
</dbReference>
<evidence type="ECO:0000313" key="5">
    <source>
        <dbReference type="EMBL" id="MBC5580396.1"/>
    </source>
</evidence>
<accession>A0A923I4X2</accession>
<organism evidence="5 6">
    <name type="scientific">Anaerofilum hominis</name>
    <dbReference type="NCBI Taxonomy" id="2763016"/>
    <lineage>
        <taxon>Bacteria</taxon>
        <taxon>Bacillati</taxon>
        <taxon>Bacillota</taxon>
        <taxon>Clostridia</taxon>
        <taxon>Eubacteriales</taxon>
        <taxon>Oscillospiraceae</taxon>
        <taxon>Anaerofilum</taxon>
    </lineage>
</organism>
<reference evidence="5" key="1">
    <citation type="submission" date="2020-08" db="EMBL/GenBank/DDBJ databases">
        <title>Genome public.</title>
        <authorList>
            <person name="Liu C."/>
            <person name="Sun Q."/>
        </authorList>
    </citation>
    <scope>NUCLEOTIDE SEQUENCE</scope>
    <source>
        <strain evidence="5">BX8</strain>
    </source>
</reference>
<keyword evidence="3" id="KW-0238">DNA-binding</keyword>
<dbReference type="InterPro" id="IPR036388">
    <property type="entry name" value="WH-like_DNA-bd_sf"/>
</dbReference>
<evidence type="ECO:0000313" key="6">
    <source>
        <dbReference type="Proteomes" id="UP000659630"/>
    </source>
</evidence>
<sequence>MTKAIKKLPDSELETMLAVWRAEAPVRGSEVAAALAASRGWNKSTVFTLLLRLVEKGFLSCEKEGKNNLYQPLVNEADYRAHESRSMLDRFYAGSLKNFVAAFCSEEPLSRSDLEELRQLVEEKAREL</sequence>
<comment type="similarity">
    <text evidence="1">Belongs to the BlaI transcriptional regulatory family.</text>
</comment>
<dbReference type="AlphaFoldDB" id="A0A923I4X2"/>
<name>A0A923I4X2_9FIRM</name>
<dbReference type="RefSeq" id="WP_186886753.1">
    <property type="nucleotide sequence ID" value="NZ_JACONZ010000001.1"/>
</dbReference>
<dbReference type="Gene3D" id="1.10.10.10">
    <property type="entry name" value="Winged helix-like DNA-binding domain superfamily/Winged helix DNA-binding domain"/>
    <property type="match status" value="1"/>
</dbReference>
<keyword evidence="2" id="KW-0805">Transcription regulation</keyword>
<dbReference type="SUPFAM" id="SSF46785">
    <property type="entry name" value="Winged helix' DNA-binding domain"/>
    <property type="match status" value="1"/>
</dbReference>
<dbReference type="GO" id="GO:0045892">
    <property type="term" value="P:negative regulation of DNA-templated transcription"/>
    <property type="evidence" value="ECO:0007669"/>
    <property type="project" value="InterPro"/>
</dbReference>
<comment type="caution">
    <text evidence="5">The sequence shown here is derived from an EMBL/GenBank/DDBJ whole genome shotgun (WGS) entry which is preliminary data.</text>
</comment>
<gene>
    <name evidence="5" type="ORF">H8S23_02645</name>
</gene>
<dbReference type="Proteomes" id="UP000659630">
    <property type="component" value="Unassembled WGS sequence"/>
</dbReference>
<evidence type="ECO:0000256" key="4">
    <source>
        <dbReference type="ARBA" id="ARBA00023163"/>
    </source>
</evidence>
<evidence type="ECO:0000256" key="3">
    <source>
        <dbReference type="ARBA" id="ARBA00023125"/>
    </source>
</evidence>
<dbReference type="PIRSF" id="PIRSF019455">
    <property type="entry name" value="CopR_AtkY"/>
    <property type="match status" value="1"/>
</dbReference>
<proteinExistence type="inferred from homology"/>
<dbReference type="Pfam" id="PF03965">
    <property type="entry name" value="Penicillinase_R"/>
    <property type="match status" value="1"/>
</dbReference>
<protein>
    <submittedName>
        <fullName evidence="5">BlaI/MecI/CopY family transcriptional regulator</fullName>
    </submittedName>
</protein>
<dbReference type="InterPro" id="IPR005650">
    <property type="entry name" value="BlaI_family"/>
</dbReference>
<dbReference type="EMBL" id="JACONZ010000001">
    <property type="protein sequence ID" value="MBC5580396.1"/>
    <property type="molecule type" value="Genomic_DNA"/>
</dbReference>
<keyword evidence="6" id="KW-1185">Reference proteome</keyword>
<dbReference type="InterPro" id="IPR036390">
    <property type="entry name" value="WH_DNA-bd_sf"/>
</dbReference>
<keyword evidence="4" id="KW-0804">Transcription</keyword>
<dbReference type="Gene3D" id="1.10.4040.10">
    <property type="entry name" value="Penicillinase repressor domain"/>
    <property type="match status" value="1"/>
</dbReference>
<evidence type="ECO:0000256" key="2">
    <source>
        <dbReference type="ARBA" id="ARBA00023015"/>
    </source>
</evidence>